<keyword evidence="3" id="KW-1185">Reference proteome</keyword>
<protein>
    <submittedName>
        <fullName evidence="2">Uncharacterized protein</fullName>
    </submittedName>
</protein>
<proteinExistence type="predicted"/>
<feature type="region of interest" description="Disordered" evidence="1">
    <location>
        <begin position="26"/>
        <end position="58"/>
    </location>
</feature>
<dbReference type="EMBL" id="JAAIUW010000012">
    <property type="protein sequence ID" value="KAF7806963.1"/>
    <property type="molecule type" value="Genomic_DNA"/>
</dbReference>
<evidence type="ECO:0000313" key="2">
    <source>
        <dbReference type="EMBL" id="KAF7806963.1"/>
    </source>
</evidence>
<reference evidence="2" key="1">
    <citation type="submission" date="2020-09" db="EMBL/GenBank/DDBJ databases">
        <title>Genome-Enabled Discovery of Anthraquinone Biosynthesis in Senna tora.</title>
        <authorList>
            <person name="Kang S.-H."/>
            <person name="Pandey R.P."/>
            <person name="Lee C.-M."/>
            <person name="Sim J.-S."/>
            <person name="Jeong J.-T."/>
            <person name="Choi B.-S."/>
            <person name="Jung M."/>
            <person name="Ginzburg D."/>
            <person name="Zhao K."/>
            <person name="Won S.Y."/>
            <person name="Oh T.-J."/>
            <person name="Yu Y."/>
            <person name="Kim N.-H."/>
            <person name="Lee O.R."/>
            <person name="Lee T.-H."/>
            <person name="Bashyal P."/>
            <person name="Kim T.-S."/>
            <person name="Lee W.-H."/>
            <person name="Kawkins C."/>
            <person name="Kim C.-K."/>
            <person name="Kim J.S."/>
            <person name="Ahn B.O."/>
            <person name="Rhee S.Y."/>
            <person name="Sohng J.K."/>
        </authorList>
    </citation>
    <scope>NUCLEOTIDE SEQUENCE</scope>
    <source>
        <tissue evidence="2">Leaf</tissue>
    </source>
</reference>
<dbReference type="AlphaFoldDB" id="A0A834SM83"/>
<sequence>MICVACAISSNPGSRDRHHTRLVAALERSGASMPDRTLRRQQSSSNSRDLMPQRQIAR</sequence>
<comment type="caution">
    <text evidence="2">The sequence shown here is derived from an EMBL/GenBank/DDBJ whole genome shotgun (WGS) entry which is preliminary data.</text>
</comment>
<evidence type="ECO:0000313" key="3">
    <source>
        <dbReference type="Proteomes" id="UP000634136"/>
    </source>
</evidence>
<accession>A0A834SM83</accession>
<gene>
    <name evidence="2" type="ORF">G2W53_039124</name>
</gene>
<name>A0A834SM83_9FABA</name>
<dbReference type="Proteomes" id="UP000634136">
    <property type="component" value="Unassembled WGS sequence"/>
</dbReference>
<evidence type="ECO:0000256" key="1">
    <source>
        <dbReference type="SAM" id="MobiDB-lite"/>
    </source>
</evidence>
<organism evidence="2 3">
    <name type="scientific">Senna tora</name>
    <dbReference type="NCBI Taxonomy" id="362788"/>
    <lineage>
        <taxon>Eukaryota</taxon>
        <taxon>Viridiplantae</taxon>
        <taxon>Streptophyta</taxon>
        <taxon>Embryophyta</taxon>
        <taxon>Tracheophyta</taxon>
        <taxon>Spermatophyta</taxon>
        <taxon>Magnoliopsida</taxon>
        <taxon>eudicotyledons</taxon>
        <taxon>Gunneridae</taxon>
        <taxon>Pentapetalae</taxon>
        <taxon>rosids</taxon>
        <taxon>fabids</taxon>
        <taxon>Fabales</taxon>
        <taxon>Fabaceae</taxon>
        <taxon>Caesalpinioideae</taxon>
        <taxon>Cassia clade</taxon>
        <taxon>Senna</taxon>
    </lineage>
</organism>